<keyword evidence="4" id="KW-1185">Reference proteome</keyword>
<keyword evidence="2" id="KW-1133">Transmembrane helix</keyword>
<proteinExistence type="predicted"/>
<comment type="caution">
    <text evidence="3">The sequence shown here is derived from an EMBL/GenBank/DDBJ whole genome shotgun (WGS) entry which is preliminary data.</text>
</comment>
<dbReference type="AlphaFoldDB" id="A0A923E6G1"/>
<keyword evidence="2" id="KW-0812">Transmembrane</keyword>
<dbReference type="RefSeq" id="WP_184453110.1">
    <property type="nucleotide sequence ID" value="NZ_JACHMK010000001.1"/>
</dbReference>
<evidence type="ECO:0000256" key="2">
    <source>
        <dbReference type="SAM" id="Phobius"/>
    </source>
</evidence>
<evidence type="ECO:0000313" key="3">
    <source>
        <dbReference type="EMBL" id="MBB6334990.1"/>
    </source>
</evidence>
<organism evidence="3 4">
    <name type="scientific">Schaalia hyovaginalis</name>
    <dbReference type="NCBI Taxonomy" id="29316"/>
    <lineage>
        <taxon>Bacteria</taxon>
        <taxon>Bacillati</taxon>
        <taxon>Actinomycetota</taxon>
        <taxon>Actinomycetes</taxon>
        <taxon>Actinomycetales</taxon>
        <taxon>Actinomycetaceae</taxon>
        <taxon>Schaalia</taxon>
    </lineage>
</organism>
<feature type="transmembrane region" description="Helical" evidence="2">
    <location>
        <begin position="46"/>
        <end position="68"/>
    </location>
</feature>
<protein>
    <submittedName>
        <fullName evidence="3">Uncharacterized protein</fullName>
    </submittedName>
</protein>
<gene>
    <name evidence="3" type="ORF">HD592_001555</name>
</gene>
<keyword evidence="2" id="KW-0472">Membrane</keyword>
<evidence type="ECO:0000256" key="1">
    <source>
        <dbReference type="SAM" id="MobiDB-lite"/>
    </source>
</evidence>
<accession>A0A923E6G1</accession>
<dbReference type="Proteomes" id="UP000617426">
    <property type="component" value="Unassembled WGS sequence"/>
</dbReference>
<feature type="region of interest" description="Disordered" evidence="1">
    <location>
        <begin position="1"/>
        <end position="40"/>
    </location>
</feature>
<dbReference type="EMBL" id="JACHMK010000001">
    <property type="protein sequence ID" value="MBB6334990.1"/>
    <property type="molecule type" value="Genomic_DNA"/>
</dbReference>
<reference evidence="3" key="1">
    <citation type="submission" date="2020-08" db="EMBL/GenBank/DDBJ databases">
        <title>Sequencing the genomes of 1000 actinobacteria strains.</title>
        <authorList>
            <person name="Klenk H.-P."/>
        </authorList>
    </citation>
    <scope>NUCLEOTIDE SEQUENCE</scope>
    <source>
        <strain evidence="3">DSM 10695</strain>
    </source>
</reference>
<evidence type="ECO:0000313" key="4">
    <source>
        <dbReference type="Proteomes" id="UP000617426"/>
    </source>
</evidence>
<sequence>MADLPVERTSLPARAPFHASAPSPIPPSGPVHGDEARTERKKRTPVLALASLVTLELVASTALGLLAWKEHRLNIELEREISTIGLVGERV</sequence>
<name>A0A923E6G1_9ACTO</name>